<name>A0A0M3HT76_ASCLU</name>
<accession>A0A0M3HT76</accession>
<keyword evidence="2" id="KW-0472">Membrane</keyword>
<protein>
    <submittedName>
        <fullName evidence="4">MARVEL domain-containing protein</fullName>
    </submittedName>
</protein>
<keyword evidence="2" id="KW-1133">Transmembrane helix</keyword>
<keyword evidence="3" id="KW-1185">Reference proteome</keyword>
<organism evidence="3 4">
    <name type="scientific">Ascaris lumbricoides</name>
    <name type="common">Giant roundworm</name>
    <dbReference type="NCBI Taxonomy" id="6252"/>
    <lineage>
        <taxon>Eukaryota</taxon>
        <taxon>Metazoa</taxon>
        <taxon>Ecdysozoa</taxon>
        <taxon>Nematoda</taxon>
        <taxon>Chromadorea</taxon>
        <taxon>Rhabditida</taxon>
        <taxon>Spirurina</taxon>
        <taxon>Ascaridomorpha</taxon>
        <taxon>Ascaridoidea</taxon>
        <taxon>Ascarididae</taxon>
        <taxon>Ascaris</taxon>
    </lineage>
</organism>
<dbReference type="WBParaSite" id="ALUE_0000580401-mRNA-1">
    <property type="protein sequence ID" value="ALUE_0000580401-mRNA-1"/>
    <property type="gene ID" value="ALUE_0000580401"/>
</dbReference>
<evidence type="ECO:0000313" key="4">
    <source>
        <dbReference type="WBParaSite" id="ALUE_0000580401-mRNA-1"/>
    </source>
</evidence>
<keyword evidence="2" id="KW-0812">Transmembrane</keyword>
<feature type="region of interest" description="Disordered" evidence="1">
    <location>
        <begin position="98"/>
        <end position="118"/>
    </location>
</feature>
<dbReference type="Proteomes" id="UP000036681">
    <property type="component" value="Unplaced"/>
</dbReference>
<sequence>LPLALALQGLREPSGTQSITVLYEFSCFQLSIFLGFILLCTLTTTVLIGASLVELEKPADFSNSSYPTVLVTAGEYSGSASLCCIALLFFVFCSKTRGASGQRKDSDNSKSASFAGGQQNTVNMGQRASTNCIRR</sequence>
<proteinExistence type="predicted"/>
<feature type="compositionally biased region" description="Polar residues" evidence="1">
    <location>
        <begin position="109"/>
        <end position="118"/>
    </location>
</feature>
<evidence type="ECO:0000313" key="3">
    <source>
        <dbReference type="Proteomes" id="UP000036681"/>
    </source>
</evidence>
<evidence type="ECO:0000256" key="2">
    <source>
        <dbReference type="SAM" id="Phobius"/>
    </source>
</evidence>
<feature type="transmembrane region" description="Helical" evidence="2">
    <location>
        <begin position="73"/>
        <end position="93"/>
    </location>
</feature>
<reference evidence="4" key="1">
    <citation type="submission" date="2017-02" db="UniProtKB">
        <authorList>
            <consortium name="WormBaseParasite"/>
        </authorList>
    </citation>
    <scope>IDENTIFICATION</scope>
</reference>
<feature type="transmembrane region" description="Helical" evidence="2">
    <location>
        <begin position="32"/>
        <end position="53"/>
    </location>
</feature>
<dbReference type="AlphaFoldDB" id="A0A0M3HT76"/>
<evidence type="ECO:0000256" key="1">
    <source>
        <dbReference type="SAM" id="MobiDB-lite"/>
    </source>
</evidence>